<evidence type="ECO:0000313" key="3">
    <source>
        <dbReference type="Proteomes" id="UP000594261"/>
    </source>
</evidence>
<organism evidence="2 3">
    <name type="scientific">Quercus lobata</name>
    <name type="common">Valley oak</name>
    <dbReference type="NCBI Taxonomy" id="97700"/>
    <lineage>
        <taxon>Eukaryota</taxon>
        <taxon>Viridiplantae</taxon>
        <taxon>Streptophyta</taxon>
        <taxon>Embryophyta</taxon>
        <taxon>Tracheophyta</taxon>
        <taxon>Spermatophyta</taxon>
        <taxon>Magnoliopsida</taxon>
        <taxon>eudicotyledons</taxon>
        <taxon>Gunneridae</taxon>
        <taxon>Pentapetalae</taxon>
        <taxon>rosids</taxon>
        <taxon>fabids</taxon>
        <taxon>Fagales</taxon>
        <taxon>Fagaceae</taxon>
        <taxon>Quercus</taxon>
    </lineage>
</organism>
<protein>
    <submittedName>
        <fullName evidence="2">Uncharacterized protein</fullName>
    </submittedName>
</protein>
<reference evidence="2" key="2">
    <citation type="submission" date="2021-01" db="UniProtKB">
        <authorList>
            <consortium name="EnsemblPlants"/>
        </authorList>
    </citation>
    <scope>IDENTIFICATION</scope>
</reference>
<reference evidence="2 3" key="1">
    <citation type="journal article" date="2016" name="G3 (Bethesda)">
        <title>First Draft Assembly and Annotation of the Genome of a California Endemic Oak Quercus lobata Nee (Fagaceae).</title>
        <authorList>
            <person name="Sork V.L."/>
            <person name="Fitz-Gibbon S.T."/>
            <person name="Puiu D."/>
            <person name="Crepeau M."/>
            <person name="Gugger P.F."/>
            <person name="Sherman R."/>
            <person name="Stevens K."/>
            <person name="Langley C.H."/>
            <person name="Pellegrini M."/>
            <person name="Salzberg S.L."/>
        </authorList>
    </citation>
    <scope>NUCLEOTIDE SEQUENCE [LARGE SCALE GENOMIC DNA]</scope>
    <source>
        <strain evidence="2 3">cv. SW786</strain>
    </source>
</reference>
<dbReference type="EnsemblPlants" id="QL05p017876:mrna">
    <property type="protein sequence ID" value="QL05p017876:mrna:CDS:1"/>
    <property type="gene ID" value="QL05p017876"/>
</dbReference>
<proteinExistence type="predicted"/>
<feature type="region of interest" description="Disordered" evidence="1">
    <location>
        <begin position="163"/>
        <end position="183"/>
    </location>
</feature>
<evidence type="ECO:0000256" key="1">
    <source>
        <dbReference type="SAM" id="MobiDB-lite"/>
    </source>
</evidence>
<dbReference type="InParanoid" id="A0A7N2LN34"/>
<keyword evidence="3" id="KW-1185">Reference proteome</keyword>
<dbReference type="AlphaFoldDB" id="A0A7N2LN34"/>
<name>A0A7N2LN34_QUELO</name>
<sequence>MKLGVSLKSGVHEDGSRTESVKVNHKAQVTAHGPAVALNTVNPREAMSEHLMDEAVNLDAPEVTHIVGKCTKGVINVSLSTPQFSGNHNIKNQGAVFSTKEFDARINEINLEMGKFDHINCMTQPSSISQDTLSEAREKHVLAKPQSQRQVFNMVNIPNKEKSATTTMKGNEPDQSNQPPHLAIWKPPPWPILKVNSDDAIFWEQNYVDVVLDMGGGLVLFWRSTIDVIVEGSGTNFIDTMFQEEDRAGIGVIIRECQGKGFTHMVGIIPLPLTII</sequence>
<accession>A0A7N2LN34</accession>
<evidence type="ECO:0000313" key="2">
    <source>
        <dbReference type="EnsemblPlants" id="QL05p017876:mrna:CDS:1"/>
    </source>
</evidence>
<dbReference type="Proteomes" id="UP000594261">
    <property type="component" value="Chromosome 5"/>
</dbReference>
<dbReference type="EMBL" id="LRBV02000005">
    <property type="status" value="NOT_ANNOTATED_CDS"/>
    <property type="molecule type" value="Genomic_DNA"/>
</dbReference>
<feature type="compositionally biased region" description="Polar residues" evidence="1">
    <location>
        <begin position="164"/>
        <end position="179"/>
    </location>
</feature>
<dbReference type="Gramene" id="QL05p017876:mrna">
    <property type="protein sequence ID" value="QL05p017876:mrna:CDS:1"/>
    <property type="gene ID" value="QL05p017876"/>
</dbReference>